<dbReference type="Pfam" id="PF25989">
    <property type="entry name" value="YknX_C"/>
    <property type="match status" value="1"/>
</dbReference>
<organism evidence="5 6">
    <name type="scientific">Flavobacterium suncheonense GH29-5 = DSM 17707</name>
    <dbReference type="NCBI Taxonomy" id="1121899"/>
    <lineage>
        <taxon>Bacteria</taxon>
        <taxon>Pseudomonadati</taxon>
        <taxon>Bacteroidota</taxon>
        <taxon>Flavobacteriia</taxon>
        <taxon>Flavobacteriales</taxon>
        <taxon>Flavobacteriaceae</taxon>
        <taxon>Flavobacterium</taxon>
    </lineage>
</organism>
<dbReference type="Pfam" id="PF25917">
    <property type="entry name" value="BSH_RND"/>
    <property type="match status" value="1"/>
</dbReference>
<evidence type="ECO:0000313" key="6">
    <source>
        <dbReference type="Proteomes" id="UP000030121"/>
    </source>
</evidence>
<name>A0A0A2MDQ4_9FLAO</name>
<evidence type="ECO:0000259" key="3">
    <source>
        <dbReference type="Pfam" id="PF25954"/>
    </source>
</evidence>
<dbReference type="SUPFAM" id="SSF111369">
    <property type="entry name" value="HlyD-like secretion proteins"/>
    <property type="match status" value="1"/>
</dbReference>
<dbReference type="eggNOG" id="COG0845">
    <property type="taxonomic scope" value="Bacteria"/>
</dbReference>
<dbReference type="NCBIfam" id="TIGR01730">
    <property type="entry name" value="RND_mfp"/>
    <property type="match status" value="1"/>
</dbReference>
<dbReference type="STRING" id="1121899.GCA_000430025_01635"/>
<reference evidence="5 6" key="1">
    <citation type="submission" date="2013-09" db="EMBL/GenBank/DDBJ databases">
        <authorList>
            <person name="Zeng Z."/>
            <person name="Chen C."/>
        </authorList>
    </citation>
    <scope>NUCLEOTIDE SEQUENCE [LARGE SCALE GENOMIC DNA]</scope>
    <source>
        <strain evidence="5 6">GH29-5</strain>
    </source>
</reference>
<dbReference type="InterPro" id="IPR058637">
    <property type="entry name" value="YknX-like_C"/>
</dbReference>
<dbReference type="InterPro" id="IPR058792">
    <property type="entry name" value="Beta-barrel_RND_2"/>
</dbReference>
<sequence length="357" mass="37987">MKNKITTVVIILGALGLIGFVLSKNKASNEAKTAVVAENNATVVVKVDTVKTESVNQNFTTNGTFAPAQELNFSAEKSGKVISVLVKEGDRVSKGQTLAVVRGDVINVEAQTANANYQNALSDYNRFESAYKTGGVTKQQLDQARINMVNAKARLTQANINVGDTRIKAPFSGIINKKYIEVGTILAGMPPTEMFEIVDVSKLKLKVTVNENQVSSLKIGSPVKVTATVFPDKAFDGKITFIAPKADASLNFAVEIEIVNNPSGDLKAGMYGTANFVPTTTDNTPLMIVPRTAFVGSVSANEIFVVEKDGSAKLKKVTAGRIFGEQVEILNGLANGDIVITSGQINLTDGTKVTVLK</sequence>
<protein>
    <submittedName>
        <fullName evidence="5">RND transporter</fullName>
    </submittedName>
</protein>
<dbReference type="Gene3D" id="1.10.287.470">
    <property type="entry name" value="Helix hairpin bin"/>
    <property type="match status" value="1"/>
</dbReference>
<dbReference type="Gene3D" id="2.40.50.100">
    <property type="match status" value="1"/>
</dbReference>
<comment type="caution">
    <text evidence="5">The sequence shown here is derived from an EMBL/GenBank/DDBJ whole genome shotgun (WGS) entry which is preliminary data.</text>
</comment>
<dbReference type="Gene3D" id="2.40.420.20">
    <property type="match status" value="1"/>
</dbReference>
<dbReference type="RefSeq" id="WP_026980087.1">
    <property type="nucleotide sequence ID" value="NZ_AUCZ01000007.1"/>
</dbReference>
<dbReference type="GO" id="GO:0015562">
    <property type="term" value="F:efflux transmembrane transporter activity"/>
    <property type="evidence" value="ECO:0007669"/>
    <property type="project" value="TreeGrafter"/>
</dbReference>
<dbReference type="InterPro" id="IPR006143">
    <property type="entry name" value="RND_pump_MFP"/>
</dbReference>
<evidence type="ECO:0000313" key="5">
    <source>
        <dbReference type="EMBL" id="KGO90419.1"/>
    </source>
</evidence>
<dbReference type="PANTHER" id="PTHR30469">
    <property type="entry name" value="MULTIDRUG RESISTANCE PROTEIN MDTA"/>
    <property type="match status" value="1"/>
</dbReference>
<dbReference type="Pfam" id="PF25954">
    <property type="entry name" value="Beta-barrel_RND_2"/>
    <property type="match status" value="1"/>
</dbReference>
<comment type="similarity">
    <text evidence="1">Belongs to the membrane fusion protein (MFP) (TC 8.A.1) family.</text>
</comment>
<dbReference type="Gene3D" id="2.40.30.170">
    <property type="match status" value="1"/>
</dbReference>
<dbReference type="GO" id="GO:1990281">
    <property type="term" value="C:efflux pump complex"/>
    <property type="evidence" value="ECO:0007669"/>
    <property type="project" value="TreeGrafter"/>
</dbReference>
<dbReference type="OrthoDB" id="9784685at2"/>
<feature type="domain" description="CusB-like beta-barrel" evidence="3">
    <location>
        <begin position="205"/>
        <end position="277"/>
    </location>
</feature>
<dbReference type="AlphaFoldDB" id="A0A0A2MDQ4"/>
<proteinExistence type="inferred from homology"/>
<evidence type="ECO:0000259" key="2">
    <source>
        <dbReference type="Pfam" id="PF25917"/>
    </source>
</evidence>
<keyword evidence="6" id="KW-1185">Reference proteome</keyword>
<feature type="domain" description="YknX-like C-terminal permuted SH3-like" evidence="4">
    <location>
        <begin position="289"/>
        <end position="355"/>
    </location>
</feature>
<evidence type="ECO:0000256" key="1">
    <source>
        <dbReference type="ARBA" id="ARBA00009477"/>
    </source>
</evidence>
<dbReference type="EMBL" id="JRLW01000002">
    <property type="protein sequence ID" value="KGO90419.1"/>
    <property type="molecule type" value="Genomic_DNA"/>
</dbReference>
<dbReference type="Proteomes" id="UP000030121">
    <property type="component" value="Unassembled WGS sequence"/>
</dbReference>
<evidence type="ECO:0000259" key="4">
    <source>
        <dbReference type="Pfam" id="PF25989"/>
    </source>
</evidence>
<accession>A0A0A2MDQ4</accession>
<dbReference type="InterPro" id="IPR058625">
    <property type="entry name" value="MdtA-like_BSH"/>
</dbReference>
<gene>
    <name evidence="5" type="ORF">Q764_02370</name>
</gene>
<feature type="domain" description="Multidrug resistance protein MdtA-like barrel-sandwich hybrid" evidence="2">
    <location>
        <begin position="78"/>
        <end position="186"/>
    </location>
</feature>
<dbReference type="FunFam" id="2.40.30.170:FF:000010">
    <property type="entry name" value="Efflux RND transporter periplasmic adaptor subunit"/>
    <property type="match status" value="1"/>
</dbReference>